<dbReference type="CDD" id="cd06261">
    <property type="entry name" value="TM_PBP2"/>
    <property type="match status" value="1"/>
</dbReference>
<dbReference type="OrthoDB" id="9806809at2"/>
<keyword evidence="6 7" id="KW-0472">Membrane</keyword>
<feature type="transmembrane region" description="Helical" evidence="7">
    <location>
        <begin position="61"/>
        <end position="89"/>
    </location>
</feature>
<dbReference type="Gene3D" id="1.10.3720.10">
    <property type="entry name" value="MetI-like"/>
    <property type="match status" value="1"/>
</dbReference>
<protein>
    <submittedName>
        <fullName evidence="9">Glycine betaine/proline transport system permease protein</fullName>
    </submittedName>
</protein>
<reference evidence="9 10" key="1">
    <citation type="submission" date="2019-03" db="EMBL/GenBank/DDBJ databases">
        <title>Genomic Encyclopedia of Type Strains, Phase IV (KMG-IV): sequencing the most valuable type-strain genomes for metagenomic binning, comparative biology and taxonomic classification.</title>
        <authorList>
            <person name="Goeker M."/>
        </authorList>
    </citation>
    <scope>NUCLEOTIDE SEQUENCE [LARGE SCALE GENOMIC DNA]</scope>
    <source>
        <strain evidence="9 10">DSM 24591</strain>
    </source>
</reference>
<dbReference type="Pfam" id="PF00528">
    <property type="entry name" value="BPD_transp_1"/>
    <property type="match status" value="1"/>
</dbReference>
<evidence type="ECO:0000256" key="7">
    <source>
        <dbReference type="RuleBase" id="RU363032"/>
    </source>
</evidence>
<feature type="transmembrane region" description="Helical" evidence="7">
    <location>
        <begin position="147"/>
        <end position="173"/>
    </location>
</feature>
<dbReference type="SUPFAM" id="SSF161098">
    <property type="entry name" value="MetI-like"/>
    <property type="match status" value="1"/>
</dbReference>
<evidence type="ECO:0000256" key="6">
    <source>
        <dbReference type="ARBA" id="ARBA00023136"/>
    </source>
</evidence>
<dbReference type="GO" id="GO:0005275">
    <property type="term" value="F:amine transmembrane transporter activity"/>
    <property type="evidence" value="ECO:0007669"/>
    <property type="project" value="TreeGrafter"/>
</dbReference>
<evidence type="ECO:0000256" key="2">
    <source>
        <dbReference type="ARBA" id="ARBA00022448"/>
    </source>
</evidence>
<evidence type="ECO:0000256" key="4">
    <source>
        <dbReference type="ARBA" id="ARBA00022692"/>
    </source>
</evidence>
<dbReference type="FunFam" id="1.10.3720.10:FF:000001">
    <property type="entry name" value="Glycine betaine ABC transporter, permease"/>
    <property type="match status" value="1"/>
</dbReference>
<dbReference type="PANTHER" id="PTHR47737:SF1">
    <property type="entry name" value="GLYCINE BETAINE_PROLINE BETAINE TRANSPORT SYSTEM PERMEASE PROTEIN PROW"/>
    <property type="match status" value="1"/>
</dbReference>
<keyword evidence="5 7" id="KW-1133">Transmembrane helix</keyword>
<dbReference type="AlphaFoldDB" id="A0A4R3MC32"/>
<comment type="similarity">
    <text evidence="7">Belongs to the binding-protein-dependent transport system permease family.</text>
</comment>
<evidence type="ECO:0000256" key="1">
    <source>
        <dbReference type="ARBA" id="ARBA00004651"/>
    </source>
</evidence>
<keyword evidence="4 7" id="KW-0812">Transmembrane</keyword>
<keyword evidence="2 7" id="KW-0813">Transport</keyword>
<dbReference type="GO" id="GO:0043190">
    <property type="term" value="C:ATP-binding cassette (ABC) transporter complex"/>
    <property type="evidence" value="ECO:0007669"/>
    <property type="project" value="TreeGrafter"/>
</dbReference>
<organism evidence="9 10">
    <name type="scientific">Paralcaligenes ureilyticus</name>
    <dbReference type="NCBI Taxonomy" id="627131"/>
    <lineage>
        <taxon>Bacteria</taxon>
        <taxon>Pseudomonadati</taxon>
        <taxon>Pseudomonadota</taxon>
        <taxon>Betaproteobacteria</taxon>
        <taxon>Burkholderiales</taxon>
        <taxon>Alcaligenaceae</taxon>
        <taxon>Paralcaligenes</taxon>
    </lineage>
</organism>
<feature type="transmembrane region" description="Helical" evidence="7">
    <location>
        <begin position="101"/>
        <end position="127"/>
    </location>
</feature>
<dbReference type="RefSeq" id="WP_132579366.1">
    <property type="nucleotide sequence ID" value="NZ_SMAJ01000001.1"/>
</dbReference>
<proteinExistence type="inferred from homology"/>
<feature type="domain" description="ABC transmembrane type-1" evidence="8">
    <location>
        <begin position="100"/>
        <end position="279"/>
    </location>
</feature>
<dbReference type="PANTHER" id="PTHR47737">
    <property type="entry name" value="GLYCINE BETAINE/PROLINE BETAINE TRANSPORT SYSTEM PERMEASE PROTEIN PROW"/>
    <property type="match status" value="1"/>
</dbReference>
<name>A0A4R3MC32_9BURK</name>
<evidence type="ECO:0000313" key="10">
    <source>
        <dbReference type="Proteomes" id="UP000295525"/>
    </source>
</evidence>
<dbReference type="PROSITE" id="PS50928">
    <property type="entry name" value="ABC_TM1"/>
    <property type="match status" value="1"/>
</dbReference>
<dbReference type="GO" id="GO:0015226">
    <property type="term" value="F:carnitine transmembrane transporter activity"/>
    <property type="evidence" value="ECO:0007669"/>
    <property type="project" value="TreeGrafter"/>
</dbReference>
<dbReference type="InterPro" id="IPR000515">
    <property type="entry name" value="MetI-like"/>
</dbReference>
<sequence length="306" mass="33013">MSDQLTQLVLWWGSHKLPLGHWVDSGVNYMLDKHGNIFDSFGFLIHSFSGAIESGLVSLPVWLMISIFVALGLWRVGLRFALFTLLSLLLIDNTHFWDQTVITLGLTFSSTLISLAFGIPLGIWAARNRTVSTIVRPALDLMQTMPAFVYLIPAAMFFGLGRVPGILATVVFAMPPAVRLTALGIRQVNNEIVEAGLAFGCKPGQLLLKVQIPNAMPSIMAGINQTIMMALSMVIIASMVGAGGLGNDVLASIQRLDIGLGVESGLAVVLLAIILDRITESFGIDPQQSRVTPFARLMNKLKGVTG</sequence>
<keyword evidence="10" id="KW-1185">Reference proteome</keyword>
<dbReference type="Proteomes" id="UP000295525">
    <property type="component" value="Unassembled WGS sequence"/>
</dbReference>
<dbReference type="GO" id="GO:0015871">
    <property type="term" value="P:choline transport"/>
    <property type="evidence" value="ECO:0007669"/>
    <property type="project" value="TreeGrafter"/>
</dbReference>
<dbReference type="EMBL" id="SMAJ01000001">
    <property type="protein sequence ID" value="TCT10936.1"/>
    <property type="molecule type" value="Genomic_DNA"/>
</dbReference>
<evidence type="ECO:0000313" key="9">
    <source>
        <dbReference type="EMBL" id="TCT10936.1"/>
    </source>
</evidence>
<comment type="subcellular location">
    <subcellularLocation>
        <location evidence="1 7">Cell membrane</location>
        <topology evidence="1 7">Multi-pass membrane protein</topology>
    </subcellularLocation>
</comment>
<comment type="caution">
    <text evidence="9">The sequence shown here is derived from an EMBL/GenBank/DDBJ whole genome shotgun (WGS) entry which is preliminary data.</text>
</comment>
<evidence type="ECO:0000256" key="3">
    <source>
        <dbReference type="ARBA" id="ARBA00022475"/>
    </source>
</evidence>
<accession>A0A4R3MC32</accession>
<feature type="transmembrane region" description="Helical" evidence="7">
    <location>
        <begin position="258"/>
        <end position="275"/>
    </location>
</feature>
<keyword evidence="3" id="KW-1003">Cell membrane</keyword>
<dbReference type="InterPro" id="IPR035906">
    <property type="entry name" value="MetI-like_sf"/>
</dbReference>
<gene>
    <name evidence="9" type="ORF">EDC26_101158</name>
</gene>
<feature type="transmembrane region" description="Helical" evidence="7">
    <location>
        <begin position="226"/>
        <end position="246"/>
    </location>
</feature>
<evidence type="ECO:0000256" key="5">
    <source>
        <dbReference type="ARBA" id="ARBA00022989"/>
    </source>
</evidence>
<evidence type="ECO:0000259" key="8">
    <source>
        <dbReference type="PROSITE" id="PS50928"/>
    </source>
</evidence>
<dbReference type="GO" id="GO:0031460">
    <property type="term" value="P:glycine betaine transport"/>
    <property type="evidence" value="ECO:0007669"/>
    <property type="project" value="TreeGrafter"/>
</dbReference>